<keyword evidence="3" id="KW-0456">Lyase</keyword>
<feature type="region of interest" description="Disordered" evidence="7">
    <location>
        <begin position="1"/>
        <end position="88"/>
    </location>
</feature>
<dbReference type="GO" id="GO:0016829">
    <property type="term" value="F:lyase activity"/>
    <property type="evidence" value="ECO:0007669"/>
    <property type="project" value="UniProtKB-KW"/>
</dbReference>
<accession>A0A0F7SAT9</accession>
<keyword evidence="1" id="KW-0540">Nuclease</keyword>
<evidence type="ECO:0000256" key="7">
    <source>
        <dbReference type="SAM" id="MobiDB-lite"/>
    </source>
</evidence>
<dbReference type="GO" id="GO:0000175">
    <property type="term" value="F:3'-5'-RNA exonuclease activity"/>
    <property type="evidence" value="ECO:0007669"/>
    <property type="project" value="TreeGrafter"/>
</dbReference>
<evidence type="ECO:0000313" key="8">
    <source>
        <dbReference type="EMBL" id="CDU22895.1"/>
    </source>
</evidence>
<evidence type="ECO:0000256" key="4">
    <source>
        <dbReference type="ARBA" id="ARBA00023242"/>
    </source>
</evidence>
<keyword evidence="2" id="KW-0378">Hydrolase</keyword>
<dbReference type="InterPro" id="IPR027521">
    <property type="entry name" value="Usb1"/>
</dbReference>
<evidence type="ECO:0000313" key="9">
    <source>
        <dbReference type="EMBL" id="CDW97833.1"/>
    </source>
</evidence>
<feature type="compositionally biased region" description="Polar residues" evidence="7">
    <location>
        <begin position="23"/>
        <end position="34"/>
    </location>
</feature>
<reference evidence="8" key="1">
    <citation type="submission" date="2014-06" db="EMBL/GenBank/DDBJ databases">
        <authorList>
            <person name="Ju J."/>
            <person name="Zhang J."/>
        </authorList>
    </citation>
    <scope>NUCLEOTIDE SEQUENCE</scope>
    <source>
        <strain evidence="8">SscI8</strain>
    </source>
</reference>
<dbReference type="GO" id="GO:0034477">
    <property type="term" value="P:U6 snRNA 3'-end processing"/>
    <property type="evidence" value="ECO:0007669"/>
    <property type="project" value="InterPro"/>
</dbReference>
<reference evidence="10" key="2">
    <citation type="submission" date="2014-06" db="EMBL/GenBank/DDBJ databases">
        <authorList>
            <person name="Berkman P.J."/>
        </authorList>
    </citation>
    <scope>NUCLEOTIDE SEQUENCE [LARGE SCALE GENOMIC DNA]</scope>
</reference>
<sequence>MSEALASLSQYADSDSDSDAMANTQPDSKPSINQRARLAPHETEVKPAAAPTRLKRKLPPLDLEADELQQDSPHGSSRSSSPTRANGSTNKVVKGDWLCYCFVQVLVDPSLSKCINESHAHLQEQLGPDYTLLDLRYSDKLADGKEASAGESAQISREQLHISLTRPFTVRSYERDEYVKVASAEVQKLKATVGSFPFTFSRFAYLANDDASRHFMVLEVSAGREKFHRLSTALSTELRRAFRAKSYYDEARFHASTACVVDSAPERDADSAQMLSSRLCKIIADIEAQCGQRLRQCRQVWATRIGIQVANRVTYLYL</sequence>
<dbReference type="Gene3D" id="3.90.1140.10">
    <property type="entry name" value="Cyclic phosphodiesterase"/>
    <property type="match status" value="1"/>
</dbReference>
<evidence type="ECO:0000256" key="1">
    <source>
        <dbReference type="ARBA" id="ARBA00022722"/>
    </source>
</evidence>
<evidence type="ECO:0000313" key="10">
    <source>
        <dbReference type="Proteomes" id="UP000242770"/>
    </source>
</evidence>
<dbReference type="PANTHER" id="PTHR13522:SF3">
    <property type="entry name" value="U6 SNRNA PHOSPHODIESTERASE 1"/>
    <property type="match status" value="1"/>
</dbReference>
<feature type="compositionally biased region" description="Low complexity" evidence="7">
    <location>
        <begin position="72"/>
        <end position="88"/>
    </location>
</feature>
<keyword evidence="4" id="KW-0539">Nucleus</keyword>
<dbReference type="EMBL" id="LK056657">
    <property type="protein sequence ID" value="CDU22895.1"/>
    <property type="molecule type" value="Genomic_DNA"/>
</dbReference>
<gene>
    <name evidence="9" type="primary">SSCI41030.1</name>
    <name evidence="8" type="ORF">SPSC_01525</name>
</gene>
<keyword evidence="10" id="KW-1185">Reference proteome</keyword>
<name>A0A0F7SAT9_9BASI</name>
<dbReference type="PANTHER" id="PTHR13522">
    <property type="entry name" value="U6 SNRNA PHOSPHODIESTERASE 1"/>
    <property type="match status" value="1"/>
</dbReference>
<evidence type="ECO:0000256" key="3">
    <source>
        <dbReference type="ARBA" id="ARBA00023239"/>
    </source>
</evidence>
<reference evidence="9" key="3">
    <citation type="submission" date="2014-06" db="EMBL/GenBank/DDBJ databases">
        <authorList>
            <person name="Berkman J.Paul."/>
        </authorList>
    </citation>
    <scope>NUCLEOTIDE SEQUENCE [LARGE SCALE GENOMIC DNA]</scope>
</reference>
<feature type="compositionally biased region" description="Low complexity" evidence="7">
    <location>
        <begin position="1"/>
        <end position="13"/>
    </location>
</feature>
<dbReference type="GO" id="GO:0005634">
    <property type="term" value="C:nucleus"/>
    <property type="evidence" value="ECO:0007669"/>
    <property type="project" value="TreeGrafter"/>
</dbReference>
<dbReference type="Proteomes" id="UP000242770">
    <property type="component" value="Unassembled WGS sequence"/>
</dbReference>
<evidence type="ECO:0000256" key="5">
    <source>
        <dbReference type="ARBA" id="ARBA00029543"/>
    </source>
</evidence>
<proteinExistence type="predicted"/>
<organism evidence="9 10">
    <name type="scientific">Sporisorium scitamineum</name>
    <dbReference type="NCBI Taxonomy" id="49012"/>
    <lineage>
        <taxon>Eukaryota</taxon>
        <taxon>Fungi</taxon>
        <taxon>Dikarya</taxon>
        <taxon>Basidiomycota</taxon>
        <taxon>Ustilaginomycotina</taxon>
        <taxon>Ustilaginomycetes</taxon>
        <taxon>Ustilaginales</taxon>
        <taxon>Ustilaginaceae</taxon>
        <taxon>Sporisorium</taxon>
    </lineage>
</organism>
<dbReference type="OrthoDB" id="49151at2759"/>
<dbReference type="Pfam" id="PF09749">
    <property type="entry name" value="HVSL"/>
    <property type="match status" value="1"/>
</dbReference>
<dbReference type="EMBL" id="CCFA01002436">
    <property type="protein sequence ID" value="CDW97833.1"/>
    <property type="molecule type" value="Genomic_DNA"/>
</dbReference>
<dbReference type="STRING" id="49012.A0A0F7SAT9"/>
<evidence type="ECO:0000256" key="6">
    <source>
        <dbReference type="ARBA" id="ARBA00030030"/>
    </source>
</evidence>
<protein>
    <recommendedName>
        <fullName evidence="5">U6 snRNA phosphodiesterase 1</fullName>
    </recommendedName>
    <alternativeName>
        <fullName evidence="6">3'-5' RNA exonuclease USB1</fullName>
    </alternativeName>
</protein>
<dbReference type="AlphaFoldDB" id="A0A0F7SAT9"/>
<evidence type="ECO:0000256" key="2">
    <source>
        <dbReference type="ARBA" id="ARBA00022801"/>
    </source>
</evidence>